<feature type="transmembrane region" description="Helical" evidence="10">
    <location>
        <begin position="30"/>
        <end position="51"/>
    </location>
</feature>
<evidence type="ECO:0000313" key="11">
    <source>
        <dbReference type="EMBL" id="CUH75242.1"/>
    </source>
</evidence>
<dbReference type="InterPro" id="IPR045324">
    <property type="entry name" value="Small_multidrug_res"/>
</dbReference>
<dbReference type="PANTHER" id="PTHR30561">
    <property type="entry name" value="SMR FAMILY PROTON-DEPENDENT DRUG EFFLUX TRANSPORTER SUGE"/>
    <property type="match status" value="1"/>
</dbReference>
<evidence type="ECO:0000256" key="5">
    <source>
        <dbReference type="ARBA" id="ARBA00022989"/>
    </source>
</evidence>
<evidence type="ECO:0000256" key="1">
    <source>
        <dbReference type="ARBA" id="ARBA00004651"/>
    </source>
</evidence>
<keyword evidence="12" id="KW-1185">Reference proteome</keyword>
<evidence type="ECO:0000256" key="2">
    <source>
        <dbReference type="ARBA" id="ARBA00022448"/>
    </source>
</evidence>
<evidence type="ECO:0000256" key="9">
    <source>
        <dbReference type="RuleBase" id="RU003942"/>
    </source>
</evidence>
<evidence type="ECO:0000313" key="12">
    <source>
        <dbReference type="Proteomes" id="UP000052022"/>
    </source>
</evidence>
<dbReference type="InterPro" id="IPR000390">
    <property type="entry name" value="Small_drug/metabolite_transptr"/>
</dbReference>
<evidence type="ECO:0000256" key="10">
    <source>
        <dbReference type="SAM" id="Phobius"/>
    </source>
</evidence>
<evidence type="ECO:0000256" key="3">
    <source>
        <dbReference type="ARBA" id="ARBA00022475"/>
    </source>
</evidence>
<feature type="transmembrane region" description="Helical" evidence="10">
    <location>
        <begin position="58"/>
        <end position="79"/>
    </location>
</feature>
<dbReference type="FunFam" id="1.10.3730.20:FF:000001">
    <property type="entry name" value="Quaternary ammonium compound resistance transporter SugE"/>
    <property type="match status" value="1"/>
</dbReference>
<dbReference type="GO" id="GO:0005886">
    <property type="term" value="C:plasma membrane"/>
    <property type="evidence" value="ECO:0007669"/>
    <property type="project" value="UniProtKB-SubCell"/>
</dbReference>
<dbReference type="GO" id="GO:0022857">
    <property type="term" value="F:transmembrane transporter activity"/>
    <property type="evidence" value="ECO:0007669"/>
    <property type="project" value="InterPro"/>
</dbReference>
<dbReference type="AlphaFoldDB" id="A0A0P1GM40"/>
<evidence type="ECO:0000256" key="7">
    <source>
        <dbReference type="ARBA" id="ARBA00038151"/>
    </source>
</evidence>
<dbReference type="PANTHER" id="PTHR30561:SF0">
    <property type="entry name" value="GUANIDINIUM EXPORTER"/>
    <property type="match status" value="1"/>
</dbReference>
<keyword evidence="4 9" id="KW-0812">Transmembrane</keyword>
<dbReference type="InterPro" id="IPR037185">
    <property type="entry name" value="EmrE-like"/>
</dbReference>
<name>A0A0P1GM40_9RHOB</name>
<keyword evidence="3" id="KW-1003">Cell membrane</keyword>
<comment type="subcellular location">
    <subcellularLocation>
        <location evidence="1 9">Cell membrane</location>
        <topology evidence="1 9">Multi-pass membrane protein</topology>
    </subcellularLocation>
</comment>
<gene>
    <name evidence="11" type="primary">sugE</name>
    <name evidence="11" type="ORF">TRM7557_00287</name>
</gene>
<keyword evidence="2" id="KW-0813">Transport</keyword>
<dbReference type="Gene3D" id="1.10.3730.20">
    <property type="match status" value="1"/>
</dbReference>
<organism evidence="11 12">
    <name type="scientific">Tritonibacter multivorans</name>
    <dbReference type="NCBI Taxonomy" id="928856"/>
    <lineage>
        <taxon>Bacteria</taxon>
        <taxon>Pseudomonadati</taxon>
        <taxon>Pseudomonadota</taxon>
        <taxon>Alphaproteobacteria</taxon>
        <taxon>Rhodobacterales</taxon>
        <taxon>Paracoccaceae</taxon>
        <taxon>Tritonibacter</taxon>
    </lineage>
</organism>
<dbReference type="EMBL" id="CYSD01000012">
    <property type="protein sequence ID" value="CUH75242.1"/>
    <property type="molecule type" value="Genomic_DNA"/>
</dbReference>
<reference evidence="11 12" key="1">
    <citation type="submission" date="2015-09" db="EMBL/GenBank/DDBJ databases">
        <authorList>
            <consortium name="Swine Surveillance"/>
        </authorList>
    </citation>
    <scope>NUCLEOTIDE SEQUENCE [LARGE SCALE GENOMIC DNA]</scope>
    <source>
        <strain evidence="11 12">CECT 7557</strain>
    </source>
</reference>
<dbReference type="RefSeq" id="WP_058288441.1">
    <property type="nucleotide sequence ID" value="NZ_CYSD01000012.1"/>
</dbReference>
<evidence type="ECO:0000256" key="4">
    <source>
        <dbReference type="ARBA" id="ARBA00022692"/>
    </source>
</evidence>
<feature type="transmembrane region" description="Helical" evidence="10">
    <location>
        <begin position="85"/>
        <end position="104"/>
    </location>
</feature>
<sequence>MSAWMYLIVAICLEICATVALKLSEGFEKWHWGLVSISLYAVCFWVLAPALKVLPVGVVYAIWAGVGIVGVSILGALLFGDRLTAVHYGFMSMILIGAVGLKLTT</sequence>
<evidence type="ECO:0000256" key="8">
    <source>
        <dbReference type="ARBA" id="ARBA00039168"/>
    </source>
</evidence>
<dbReference type="GO" id="GO:1990961">
    <property type="term" value="P:xenobiotic detoxification by transmembrane export across the plasma membrane"/>
    <property type="evidence" value="ECO:0007669"/>
    <property type="project" value="UniProtKB-ARBA"/>
</dbReference>
<comment type="similarity">
    <text evidence="7">Belongs to the drug/metabolite transporter (DMT) superfamily. Small multidrug resistance (SMR) (TC 2.A.7.1) family. Gdx/SugE subfamily.</text>
</comment>
<dbReference type="OrthoDB" id="9808638at2"/>
<accession>A0A0P1GM40</accession>
<proteinExistence type="inferred from homology"/>
<dbReference type="STRING" id="928856.SAMN04488049_10974"/>
<protein>
    <recommendedName>
        <fullName evidence="8">Guanidinium exporter</fullName>
    </recommendedName>
</protein>
<dbReference type="Pfam" id="PF00893">
    <property type="entry name" value="Multi_Drug_Res"/>
    <property type="match status" value="1"/>
</dbReference>
<dbReference type="Proteomes" id="UP000052022">
    <property type="component" value="Unassembled WGS sequence"/>
</dbReference>
<keyword evidence="6 10" id="KW-0472">Membrane</keyword>
<dbReference type="SUPFAM" id="SSF103481">
    <property type="entry name" value="Multidrug resistance efflux transporter EmrE"/>
    <property type="match status" value="1"/>
</dbReference>
<keyword evidence="5 10" id="KW-1133">Transmembrane helix</keyword>
<evidence type="ECO:0000256" key="6">
    <source>
        <dbReference type="ARBA" id="ARBA00023136"/>
    </source>
</evidence>